<evidence type="ECO:0000256" key="1">
    <source>
        <dbReference type="SAM" id="Phobius"/>
    </source>
</evidence>
<keyword evidence="1" id="KW-1133">Transmembrane helix</keyword>
<dbReference type="EMBL" id="GGEC01055084">
    <property type="protein sequence ID" value="MBX35568.1"/>
    <property type="molecule type" value="Transcribed_RNA"/>
</dbReference>
<feature type="transmembrane region" description="Helical" evidence="1">
    <location>
        <begin position="12"/>
        <end position="37"/>
    </location>
</feature>
<accession>A0A2P2MZC7</accession>
<name>A0A2P2MZC7_RHIMU</name>
<dbReference type="AlphaFoldDB" id="A0A2P2MZC7"/>
<organism evidence="2">
    <name type="scientific">Rhizophora mucronata</name>
    <name type="common">Asiatic mangrove</name>
    <dbReference type="NCBI Taxonomy" id="61149"/>
    <lineage>
        <taxon>Eukaryota</taxon>
        <taxon>Viridiplantae</taxon>
        <taxon>Streptophyta</taxon>
        <taxon>Embryophyta</taxon>
        <taxon>Tracheophyta</taxon>
        <taxon>Spermatophyta</taxon>
        <taxon>Magnoliopsida</taxon>
        <taxon>eudicotyledons</taxon>
        <taxon>Gunneridae</taxon>
        <taxon>Pentapetalae</taxon>
        <taxon>rosids</taxon>
        <taxon>fabids</taxon>
        <taxon>Malpighiales</taxon>
        <taxon>Rhizophoraceae</taxon>
        <taxon>Rhizophora</taxon>
    </lineage>
</organism>
<reference evidence="2" key="1">
    <citation type="submission" date="2018-02" db="EMBL/GenBank/DDBJ databases">
        <title>Rhizophora mucronata_Transcriptome.</title>
        <authorList>
            <person name="Meera S.P."/>
            <person name="Sreeshan A."/>
            <person name="Augustine A."/>
        </authorList>
    </citation>
    <scope>NUCLEOTIDE SEQUENCE</scope>
    <source>
        <tissue evidence="2">Leaf</tissue>
    </source>
</reference>
<sequence>MRCTYTPVSFLILFVCINLINVEATSMVLPFSGVYFWHYFKL</sequence>
<proteinExistence type="predicted"/>
<keyword evidence="1" id="KW-0812">Transmembrane</keyword>
<protein>
    <submittedName>
        <fullName evidence="2">Uncharacterized protein</fullName>
    </submittedName>
</protein>
<evidence type="ECO:0000313" key="2">
    <source>
        <dbReference type="EMBL" id="MBX35568.1"/>
    </source>
</evidence>
<keyword evidence="1" id="KW-0472">Membrane</keyword>